<protein>
    <submittedName>
        <fullName evidence="1">HNH endonuclease</fullName>
    </submittedName>
</protein>
<organism evidence="1 2">
    <name type="scientific">Spiribacter salinus</name>
    <dbReference type="NCBI Taxonomy" id="1335746"/>
    <lineage>
        <taxon>Bacteria</taxon>
        <taxon>Pseudomonadati</taxon>
        <taxon>Pseudomonadota</taxon>
        <taxon>Gammaproteobacteria</taxon>
        <taxon>Chromatiales</taxon>
        <taxon>Ectothiorhodospiraceae</taxon>
        <taxon>Spiribacter</taxon>
    </lineage>
</organism>
<comment type="caution">
    <text evidence="1">The sequence shown here is derived from an EMBL/GenBank/DDBJ whole genome shotgun (WGS) entry which is preliminary data.</text>
</comment>
<evidence type="ECO:0000313" key="2">
    <source>
        <dbReference type="Proteomes" id="UP000315400"/>
    </source>
</evidence>
<keyword evidence="1" id="KW-0255">Endonuclease</keyword>
<dbReference type="AlphaFoldDB" id="A0A540VQ18"/>
<reference evidence="1 2" key="1">
    <citation type="submission" date="2019-06" db="EMBL/GenBank/DDBJ databases">
        <title>Metagenome assembled Genome of Spiribacter salinus SL48-SHIP from the microbial mat of Salt Lake 48 (Novosibirsk region, Russia).</title>
        <authorList>
            <person name="Shipova A."/>
            <person name="Rozanov A.S."/>
            <person name="Bryanskaya A.V."/>
            <person name="Peltek S.E."/>
        </authorList>
    </citation>
    <scope>NUCLEOTIDE SEQUENCE [LARGE SCALE GENOMIC DNA]</scope>
    <source>
        <strain evidence="1">SL48-SHIP-2</strain>
    </source>
</reference>
<sequence>SPLRERLQPLVDETALELMPTGYSA</sequence>
<dbReference type="Proteomes" id="UP000315400">
    <property type="component" value="Unassembled WGS sequence"/>
</dbReference>
<dbReference type="GO" id="GO:0004519">
    <property type="term" value="F:endonuclease activity"/>
    <property type="evidence" value="ECO:0007669"/>
    <property type="project" value="UniProtKB-KW"/>
</dbReference>
<name>A0A540VQ18_9GAMM</name>
<dbReference type="EMBL" id="VIFK01000124">
    <property type="protein sequence ID" value="TQE98859.1"/>
    <property type="molecule type" value="Genomic_DNA"/>
</dbReference>
<gene>
    <name evidence="1" type="ORF">FKY71_11610</name>
</gene>
<keyword evidence="1" id="KW-0378">Hydrolase</keyword>
<feature type="non-terminal residue" evidence="1">
    <location>
        <position position="1"/>
    </location>
</feature>
<proteinExistence type="predicted"/>
<accession>A0A540VQ18</accession>
<evidence type="ECO:0000313" key="1">
    <source>
        <dbReference type="EMBL" id="TQE98859.1"/>
    </source>
</evidence>
<keyword evidence="1" id="KW-0540">Nuclease</keyword>